<evidence type="ECO:0000313" key="5">
    <source>
        <dbReference type="Proteomes" id="UP000774804"/>
    </source>
</evidence>
<dbReference type="Proteomes" id="UP000736787">
    <property type="component" value="Unassembled WGS sequence"/>
</dbReference>
<dbReference type="Proteomes" id="UP000697107">
    <property type="component" value="Unassembled WGS sequence"/>
</dbReference>
<dbReference type="VEuPathDB" id="FungiDB:PC110_g20989"/>
<evidence type="ECO:0000313" key="1">
    <source>
        <dbReference type="EMBL" id="KAG2831608.1"/>
    </source>
</evidence>
<name>A0A8T1ABH9_9STRA</name>
<evidence type="ECO:0000313" key="4">
    <source>
        <dbReference type="EMBL" id="KAG2963726.1"/>
    </source>
</evidence>
<proteinExistence type="predicted"/>
<comment type="caution">
    <text evidence="2">The sequence shown here is derived from an EMBL/GenBank/DDBJ whole genome shotgun (WGS) entry which is preliminary data.</text>
</comment>
<reference evidence="2" key="1">
    <citation type="submission" date="2018-10" db="EMBL/GenBank/DDBJ databases">
        <title>Effector identification in a new, highly contiguous assembly of the strawberry crown rot pathogen Phytophthora cactorum.</title>
        <authorList>
            <person name="Armitage A.D."/>
            <person name="Nellist C.F."/>
            <person name="Bates H."/>
            <person name="Vickerstaff R.J."/>
            <person name="Harrison R.J."/>
        </authorList>
    </citation>
    <scope>NUCLEOTIDE SEQUENCE</scope>
    <source>
        <strain evidence="1">15-7</strain>
        <strain evidence="2">4032</strain>
        <strain evidence="3">4040</strain>
        <strain evidence="4">P415</strain>
    </source>
</reference>
<sequence>MDVSTAKEDTAWVYLEDERFALDDTSAALEGHGVICPNDRIEHTQAYIFPTDCRWFMYAQC</sequence>
<dbReference type="EMBL" id="RCML01001299">
    <property type="protein sequence ID" value="KAG2963726.1"/>
    <property type="molecule type" value="Genomic_DNA"/>
</dbReference>
<dbReference type="EMBL" id="RCMG01001271">
    <property type="protein sequence ID" value="KAG2831608.1"/>
    <property type="molecule type" value="Genomic_DNA"/>
</dbReference>
<protein>
    <submittedName>
        <fullName evidence="2">Uncharacterized protein</fullName>
    </submittedName>
</protein>
<organism evidence="2 5">
    <name type="scientific">Phytophthora cactorum</name>
    <dbReference type="NCBI Taxonomy" id="29920"/>
    <lineage>
        <taxon>Eukaryota</taxon>
        <taxon>Sar</taxon>
        <taxon>Stramenopiles</taxon>
        <taxon>Oomycota</taxon>
        <taxon>Peronosporomycetes</taxon>
        <taxon>Peronosporales</taxon>
        <taxon>Peronosporaceae</taxon>
        <taxon>Phytophthora</taxon>
    </lineage>
</organism>
<gene>
    <name evidence="1" type="ORF">PC113_g20896</name>
    <name evidence="2" type="ORF">PC115_g24099</name>
    <name evidence="3" type="ORF">PC117_g22955</name>
    <name evidence="4" type="ORF">PC118_g20738</name>
</gene>
<dbReference type="EMBL" id="RCMK01001332">
    <property type="protein sequence ID" value="KAG2896588.1"/>
    <property type="molecule type" value="Genomic_DNA"/>
</dbReference>
<dbReference type="EMBL" id="RCMI01002824">
    <property type="protein sequence ID" value="KAG2874642.1"/>
    <property type="molecule type" value="Genomic_DNA"/>
</dbReference>
<accession>A0A8T1ABH9</accession>
<dbReference type="Proteomes" id="UP000774804">
    <property type="component" value="Unassembled WGS sequence"/>
</dbReference>
<dbReference type="AlphaFoldDB" id="A0A8T1ABH9"/>
<evidence type="ECO:0000313" key="3">
    <source>
        <dbReference type="EMBL" id="KAG2896588.1"/>
    </source>
</evidence>
<dbReference type="Proteomes" id="UP000735874">
    <property type="component" value="Unassembled WGS sequence"/>
</dbReference>
<evidence type="ECO:0000313" key="2">
    <source>
        <dbReference type="EMBL" id="KAG2874642.1"/>
    </source>
</evidence>